<evidence type="ECO:0000256" key="1">
    <source>
        <dbReference type="ARBA" id="ARBA00000056"/>
    </source>
</evidence>
<dbReference type="CDD" id="cd04729">
    <property type="entry name" value="NanE"/>
    <property type="match status" value="1"/>
</dbReference>
<dbReference type="GO" id="GO:0006053">
    <property type="term" value="P:N-acetylmannosamine catabolic process"/>
    <property type="evidence" value="ECO:0007669"/>
    <property type="project" value="TreeGrafter"/>
</dbReference>
<dbReference type="UniPathway" id="UPA00629">
    <property type="reaction ID" value="UER00682"/>
</dbReference>
<evidence type="ECO:0000256" key="2">
    <source>
        <dbReference type="ARBA" id="ARBA00002147"/>
    </source>
</evidence>
<gene>
    <name evidence="11" type="primary">nanE</name>
    <name evidence="12" type="ORF">SAMN06295998_11410</name>
</gene>
<evidence type="ECO:0000256" key="8">
    <source>
        <dbReference type="ARBA" id="ARBA00060606"/>
    </source>
</evidence>
<comment type="similarity">
    <text evidence="9">In the N-terminal section; belongs to the NanE family.</text>
</comment>
<evidence type="ECO:0000256" key="7">
    <source>
        <dbReference type="ARBA" id="ARBA00053450"/>
    </source>
</evidence>
<comment type="function">
    <text evidence="7">Catalyzes the phosphorylation of N-acetylmannosamine (ManNAc) to ManNAc-6-P.</text>
</comment>
<evidence type="ECO:0000256" key="5">
    <source>
        <dbReference type="ARBA" id="ARBA00023277"/>
    </source>
</evidence>
<dbReference type="GO" id="GO:0009384">
    <property type="term" value="F:N-acylmannosamine kinase activity"/>
    <property type="evidence" value="ECO:0007669"/>
    <property type="project" value="UniProtKB-EC"/>
</dbReference>
<dbReference type="NCBIfam" id="NF002231">
    <property type="entry name" value="PRK01130.1"/>
    <property type="match status" value="1"/>
</dbReference>
<comment type="catalytic activity">
    <reaction evidence="6">
        <text>an N-acyl-D-mannosamine + ATP = an N-acyl-D-mannosamine 6-phosphate + ADP + H(+)</text>
        <dbReference type="Rhea" id="RHEA:23832"/>
        <dbReference type="ChEBI" id="CHEBI:15378"/>
        <dbReference type="ChEBI" id="CHEBI:16062"/>
        <dbReference type="ChEBI" id="CHEBI:30616"/>
        <dbReference type="ChEBI" id="CHEBI:57666"/>
        <dbReference type="ChEBI" id="CHEBI:456216"/>
        <dbReference type="EC" id="2.7.1.60"/>
    </reaction>
</comment>
<evidence type="ECO:0000313" key="12">
    <source>
        <dbReference type="EMBL" id="SMC96499.1"/>
    </source>
</evidence>
<proteinExistence type="inferred from homology"/>
<dbReference type="Pfam" id="PF04131">
    <property type="entry name" value="NanE"/>
    <property type="match status" value="1"/>
</dbReference>
<sequence length="233" mass="23941">MSMTVLETLRGGLVVSCQPVDDGPMDHPEIVAAMAAAAVAGGAAGLRIEGAENLAAVRPRVSVPVIGILKRDLDDSPVRITPFLADVQALADAGADIIAYDATDRPRPESTAAILAAIHAAGKLAMADCSNLEDGKRALKEGAAILGTTLSGYTEQTAGRSEGVDYDLIRAFHDLGAFVMAEGRVNTPELAGSAMAAGADAVTVGTALTRLEHVTGWFHDAVAQAVARTVETQ</sequence>
<dbReference type="GO" id="GO:0005829">
    <property type="term" value="C:cytosol"/>
    <property type="evidence" value="ECO:0007669"/>
    <property type="project" value="TreeGrafter"/>
</dbReference>
<keyword evidence="5 11" id="KW-0119">Carbohydrate metabolism</keyword>
<keyword evidence="13" id="KW-1185">Reference proteome</keyword>
<accession>A0A1W2DG40</accession>
<evidence type="ECO:0000313" key="13">
    <source>
        <dbReference type="Proteomes" id="UP000192330"/>
    </source>
</evidence>
<dbReference type="EC" id="5.1.3.9" evidence="11"/>
<comment type="catalytic activity">
    <reaction evidence="1 11">
        <text>an N-acyl-D-glucosamine 6-phosphate = an N-acyl-D-mannosamine 6-phosphate</text>
        <dbReference type="Rhea" id="RHEA:23932"/>
        <dbReference type="ChEBI" id="CHEBI:57599"/>
        <dbReference type="ChEBI" id="CHEBI:57666"/>
        <dbReference type="EC" id="5.1.3.9"/>
    </reaction>
</comment>
<comment type="pathway">
    <text evidence="3 11">Amino-sugar metabolism; N-acetylneuraminate degradation; D-fructose 6-phosphate from N-acetylneuraminate: step 3/5.</text>
</comment>
<dbReference type="GO" id="GO:0019262">
    <property type="term" value="P:N-acetylneuraminate catabolic process"/>
    <property type="evidence" value="ECO:0007669"/>
    <property type="project" value="UniProtKB-UniRule"/>
</dbReference>
<evidence type="ECO:0000256" key="3">
    <source>
        <dbReference type="ARBA" id="ARBA00005081"/>
    </source>
</evidence>
<reference evidence="12 13" key="1">
    <citation type="submission" date="2017-04" db="EMBL/GenBank/DDBJ databases">
        <authorList>
            <person name="Afonso C.L."/>
            <person name="Miller P.J."/>
            <person name="Scott M.A."/>
            <person name="Spackman E."/>
            <person name="Goraichik I."/>
            <person name="Dimitrov K.M."/>
            <person name="Suarez D.L."/>
            <person name="Swayne D.E."/>
        </authorList>
    </citation>
    <scope>NUCLEOTIDE SEQUENCE [LARGE SCALE GENOMIC DNA]</scope>
    <source>
        <strain evidence="12 13">CGMCC 1.12644</strain>
    </source>
</reference>
<dbReference type="FunFam" id="3.20.20.70:FF:000035">
    <property type="entry name" value="Putative N-acetylmannosamine-6-phosphate 2-epimerase"/>
    <property type="match status" value="1"/>
</dbReference>
<dbReference type="AlphaFoldDB" id="A0A1W2DG40"/>
<comment type="pathway">
    <text evidence="8">Amino-sugar metabolism; N-acetylneuraminate degradation; D-fructose 6-phosphate from N-acetylneuraminate: step 2/5.</text>
</comment>
<dbReference type="GO" id="GO:0047465">
    <property type="term" value="F:N-acylglucosamine-6-phosphate 2-epimerase activity"/>
    <property type="evidence" value="ECO:0007669"/>
    <property type="project" value="UniProtKB-EC"/>
</dbReference>
<comment type="similarity">
    <text evidence="11">Belongs to the NanE family.</text>
</comment>
<comment type="similarity">
    <text evidence="10">In the C-terminal section; belongs to the ROK (NagC/XylR) family. NanK subfamily.</text>
</comment>
<comment type="function">
    <text evidence="2 11">Converts N-acetylmannosamine-6-phosphate (ManNAc-6-P) to N-acetylglucosamine-6-phosphate (GlcNAc-6-P).</text>
</comment>
<protein>
    <recommendedName>
        <fullName evidence="11">Putative N-acetylmannosamine-6-phosphate 2-epimerase</fullName>
        <ecNumber evidence="11">5.1.3.9</ecNumber>
    </recommendedName>
    <alternativeName>
        <fullName evidence="11">ManNAc-6-P epimerase</fullName>
    </alternativeName>
</protein>
<dbReference type="PANTHER" id="PTHR36204">
    <property type="entry name" value="N-ACETYLMANNOSAMINE-6-PHOSPHATE 2-EPIMERASE-RELATED"/>
    <property type="match status" value="1"/>
</dbReference>
<dbReference type="STRING" id="1387277.SAMN06295998_11410"/>
<organism evidence="12 13">
    <name type="scientific">Primorskyibacter flagellatus</name>
    <dbReference type="NCBI Taxonomy" id="1387277"/>
    <lineage>
        <taxon>Bacteria</taxon>
        <taxon>Pseudomonadati</taxon>
        <taxon>Pseudomonadota</taxon>
        <taxon>Alphaproteobacteria</taxon>
        <taxon>Rhodobacterales</taxon>
        <taxon>Roseobacteraceae</taxon>
        <taxon>Primorskyibacter</taxon>
    </lineage>
</organism>
<evidence type="ECO:0000256" key="6">
    <source>
        <dbReference type="ARBA" id="ARBA00050815"/>
    </source>
</evidence>
<dbReference type="PANTHER" id="PTHR36204:SF1">
    <property type="entry name" value="N-ACETYLMANNOSAMINE-6-PHOSPHATE 2-EPIMERASE-RELATED"/>
    <property type="match status" value="1"/>
</dbReference>
<dbReference type="InterPro" id="IPR011060">
    <property type="entry name" value="RibuloseP-bd_barrel"/>
</dbReference>
<evidence type="ECO:0000256" key="11">
    <source>
        <dbReference type="HAMAP-Rule" id="MF_01235"/>
    </source>
</evidence>
<dbReference type="Gene3D" id="3.20.20.70">
    <property type="entry name" value="Aldolase class I"/>
    <property type="match status" value="1"/>
</dbReference>
<dbReference type="InterPro" id="IPR007260">
    <property type="entry name" value="NanE"/>
</dbReference>
<name>A0A1W2DG40_9RHOB</name>
<dbReference type="InterPro" id="IPR013785">
    <property type="entry name" value="Aldolase_TIM"/>
</dbReference>
<dbReference type="EMBL" id="FWYD01000014">
    <property type="protein sequence ID" value="SMC96499.1"/>
    <property type="molecule type" value="Genomic_DNA"/>
</dbReference>
<dbReference type="SUPFAM" id="SSF51366">
    <property type="entry name" value="Ribulose-phoshate binding barrel"/>
    <property type="match status" value="1"/>
</dbReference>
<dbReference type="HAMAP" id="MF_01235">
    <property type="entry name" value="ManNAc6P_epimer"/>
    <property type="match status" value="1"/>
</dbReference>
<dbReference type="Proteomes" id="UP000192330">
    <property type="component" value="Unassembled WGS sequence"/>
</dbReference>
<evidence type="ECO:0000256" key="4">
    <source>
        <dbReference type="ARBA" id="ARBA00023235"/>
    </source>
</evidence>
<keyword evidence="4 11" id="KW-0413">Isomerase</keyword>
<evidence type="ECO:0000256" key="9">
    <source>
        <dbReference type="ARBA" id="ARBA00061354"/>
    </source>
</evidence>
<evidence type="ECO:0000256" key="10">
    <source>
        <dbReference type="ARBA" id="ARBA00061385"/>
    </source>
</evidence>